<keyword evidence="2" id="KW-0732">Signal</keyword>
<name>A0A5B8M546_9MICO</name>
<accession>A0A5B8M546</accession>
<organism evidence="3 4">
    <name type="scientific">Humibacter ginsenosidimutans</name>
    <dbReference type="NCBI Taxonomy" id="2599293"/>
    <lineage>
        <taxon>Bacteria</taxon>
        <taxon>Bacillati</taxon>
        <taxon>Actinomycetota</taxon>
        <taxon>Actinomycetes</taxon>
        <taxon>Micrococcales</taxon>
        <taxon>Microbacteriaceae</taxon>
        <taxon>Humibacter</taxon>
    </lineage>
</organism>
<proteinExistence type="predicted"/>
<dbReference type="GO" id="GO:1990281">
    <property type="term" value="C:efflux pump complex"/>
    <property type="evidence" value="ECO:0007669"/>
    <property type="project" value="TreeGrafter"/>
</dbReference>
<sequence>MASKTIYAIAASLIALVALSGCSYHPRVSGSDSNGQRDADSNMPRTATVEPRTITPVVTLPATVSSSFPYLISAPSAGTIVEIDDNSFVERSTGGRDATVHLPDNAHNVTPLVVVGQEVARAQPIAQARYDGFALVADVEGADLFRFVHQPSGTRAQVSGAGAPFNCDLLTIYPESLGGKTSMVCSVPSDQPVVGGMTGVVAFRFATQKNVPSLPVAAVAGTKNTGSVYVVRANGSSREVVVQLGESDGVDVQIVKGLSVGMKVALPSPAMLK</sequence>
<evidence type="ECO:0000256" key="2">
    <source>
        <dbReference type="SAM" id="SignalP"/>
    </source>
</evidence>
<dbReference type="OrthoDB" id="4401807at2"/>
<dbReference type="RefSeq" id="WP_146321902.1">
    <property type="nucleotide sequence ID" value="NZ_CP042305.1"/>
</dbReference>
<dbReference type="AlphaFoldDB" id="A0A5B8M546"/>
<dbReference type="Gene3D" id="2.40.420.20">
    <property type="match status" value="1"/>
</dbReference>
<protein>
    <recommendedName>
        <fullName evidence="5">Efflux RND transporter periplasmic adaptor subunit</fullName>
    </recommendedName>
</protein>
<dbReference type="GO" id="GO:0015562">
    <property type="term" value="F:efflux transmembrane transporter activity"/>
    <property type="evidence" value="ECO:0007669"/>
    <property type="project" value="TreeGrafter"/>
</dbReference>
<evidence type="ECO:0008006" key="5">
    <source>
        <dbReference type="Google" id="ProtNLM"/>
    </source>
</evidence>
<evidence type="ECO:0000256" key="1">
    <source>
        <dbReference type="SAM" id="MobiDB-lite"/>
    </source>
</evidence>
<dbReference type="Proteomes" id="UP000320216">
    <property type="component" value="Chromosome"/>
</dbReference>
<feature type="region of interest" description="Disordered" evidence="1">
    <location>
        <begin position="27"/>
        <end position="48"/>
    </location>
</feature>
<dbReference type="PANTHER" id="PTHR30469">
    <property type="entry name" value="MULTIDRUG RESISTANCE PROTEIN MDTA"/>
    <property type="match status" value="1"/>
</dbReference>
<dbReference type="KEGG" id="huw:FPZ11_14780"/>
<keyword evidence="4" id="KW-1185">Reference proteome</keyword>
<gene>
    <name evidence="3" type="ORF">FPZ11_14780</name>
</gene>
<feature type="chain" id="PRO_5039014541" description="Efflux RND transporter periplasmic adaptor subunit" evidence="2">
    <location>
        <begin position="21"/>
        <end position="273"/>
    </location>
</feature>
<dbReference type="PROSITE" id="PS51257">
    <property type="entry name" value="PROKAR_LIPOPROTEIN"/>
    <property type="match status" value="1"/>
</dbReference>
<dbReference type="EMBL" id="CP042305">
    <property type="protein sequence ID" value="QDZ15868.1"/>
    <property type="molecule type" value="Genomic_DNA"/>
</dbReference>
<evidence type="ECO:0000313" key="3">
    <source>
        <dbReference type="EMBL" id="QDZ15868.1"/>
    </source>
</evidence>
<reference evidence="3 4" key="1">
    <citation type="submission" date="2019-07" db="EMBL/GenBank/DDBJ databases">
        <title>Full genome sequence of Humibacter sp. WJ7-1.</title>
        <authorList>
            <person name="Im W.-T."/>
        </authorList>
    </citation>
    <scope>NUCLEOTIDE SEQUENCE [LARGE SCALE GENOMIC DNA]</scope>
    <source>
        <strain evidence="3 4">WJ7-1</strain>
    </source>
</reference>
<feature type="signal peptide" evidence="2">
    <location>
        <begin position="1"/>
        <end position="20"/>
    </location>
</feature>
<evidence type="ECO:0000313" key="4">
    <source>
        <dbReference type="Proteomes" id="UP000320216"/>
    </source>
</evidence>